<reference evidence="1 2" key="1">
    <citation type="submission" date="2023-07" db="EMBL/GenBank/DDBJ databases">
        <title>Sorghum-associated microbial communities from plants grown in Nebraska, USA.</title>
        <authorList>
            <person name="Schachtman D."/>
        </authorList>
    </citation>
    <scope>NUCLEOTIDE SEQUENCE [LARGE SCALE GENOMIC DNA]</scope>
    <source>
        <strain evidence="1 2">DS1314</strain>
    </source>
</reference>
<dbReference type="EMBL" id="JAUSTI010000001">
    <property type="protein sequence ID" value="MDQ0168754.1"/>
    <property type="molecule type" value="Genomic_DNA"/>
</dbReference>
<name>A0ABT9W6R2_9BACL</name>
<proteinExistence type="predicted"/>
<organism evidence="1 2">
    <name type="scientific">Paenibacillus tundrae</name>
    <dbReference type="NCBI Taxonomy" id="528187"/>
    <lineage>
        <taxon>Bacteria</taxon>
        <taxon>Bacillati</taxon>
        <taxon>Bacillota</taxon>
        <taxon>Bacilli</taxon>
        <taxon>Bacillales</taxon>
        <taxon>Paenibacillaceae</taxon>
        <taxon>Paenibacillus</taxon>
    </lineage>
</organism>
<sequence length="163" mass="19550">MNINAEVYGKMRIWENIRGFEIEERKRILSGKKLEANECDFGMWADDYEEEHRGQLLRSLKSGDEIKEELRHMGVDVECIVTSFNPSLRRGFWLYNYYIEEVKVENQGYIYQTYEQEVSESCKREYYGSIEEAISVISSYYHYLSEKPEPIDEVVRTKWDIIR</sequence>
<accession>A0ABT9W6R2</accession>
<gene>
    <name evidence="1" type="ORF">J2T19_000191</name>
</gene>
<protein>
    <submittedName>
        <fullName evidence="1">Uncharacterized protein</fullName>
    </submittedName>
</protein>
<evidence type="ECO:0000313" key="2">
    <source>
        <dbReference type="Proteomes" id="UP001233836"/>
    </source>
</evidence>
<dbReference type="RefSeq" id="WP_307212027.1">
    <property type="nucleotide sequence ID" value="NZ_JAUSTI010000001.1"/>
</dbReference>
<keyword evidence="2" id="KW-1185">Reference proteome</keyword>
<dbReference type="Proteomes" id="UP001233836">
    <property type="component" value="Unassembled WGS sequence"/>
</dbReference>
<evidence type="ECO:0000313" key="1">
    <source>
        <dbReference type="EMBL" id="MDQ0168754.1"/>
    </source>
</evidence>
<comment type="caution">
    <text evidence="1">The sequence shown here is derived from an EMBL/GenBank/DDBJ whole genome shotgun (WGS) entry which is preliminary data.</text>
</comment>